<organism evidence="6 7">
    <name type="scientific">Deinococcus metalli</name>
    <dbReference type="NCBI Taxonomy" id="1141878"/>
    <lineage>
        <taxon>Bacteria</taxon>
        <taxon>Thermotogati</taxon>
        <taxon>Deinococcota</taxon>
        <taxon>Deinococci</taxon>
        <taxon>Deinococcales</taxon>
        <taxon>Deinococcaceae</taxon>
        <taxon>Deinococcus</taxon>
    </lineage>
</organism>
<sequence>MTPPAEITAPLDATLLRRSVLRMAHAGSTVHIACAFSIVEILAVLYRGWLRHNPLPQAPGRDYLVLSKGHGVMAQYACMYALGWLGDEDLDRYFADGTRLKGLSDAHVPGLEVTSGSLGHGLSVGVGLALAAKRQDTGQRCYAVVGDGEMNEGSIWEALMFAAHQRLDNLVLIVDANGFQAMGSTAEVLDMGDLAAKLRAFGYDTRDVDGHDELALDAALGTLRDQDGRPKALVAHTVKGKGLSFMEHNNQWHYTRLDATTLAQALGELPIQLESAPGARAPAEPEEDIQS</sequence>
<reference evidence="5" key="4">
    <citation type="submission" date="2024-05" db="EMBL/GenBank/DDBJ databases">
        <authorList>
            <person name="Sun Q."/>
            <person name="Zhou Y."/>
        </authorList>
    </citation>
    <scope>NUCLEOTIDE SEQUENCE</scope>
    <source>
        <strain evidence="5">CGMCC 1.18437</strain>
    </source>
</reference>
<dbReference type="EMBL" id="JACHFK010000002">
    <property type="protein sequence ID" value="MBB5375777.1"/>
    <property type="molecule type" value="Genomic_DNA"/>
</dbReference>
<comment type="cofactor">
    <cofactor evidence="1">
        <name>thiamine diphosphate</name>
        <dbReference type="ChEBI" id="CHEBI:58937"/>
    </cofactor>
</comment>
<proteinExistence type="inferred from homology"/>
<feature type="domain" description="Transketolase N-terminal" evidence="4">
    <location>
        <begin position="30"/>
        <end position="265"/>
    </location>
</feature>
<evidence type="ECO:0000256" key="3">
    <source>
        <dbReference type="ARBA" id="ARBA00023052"/>
    </source>
</evidence>
<name>A0A7W8KCP7_9DEIO</name>
<gene>
    <name evidence="5" type="ORF">GCM10017781_12260</name>
    <name evidence="6" type="ORF">HNQ07_001234</name>
</gene>
<comment type="similarity">
    <text evidence="2">Belongs to the transketolase family.</text>
</comment>
<reference evidence="5" key="1">
    <citation type="journal article" date="2014" name="Int. J. Syst. Evol. Microbiol.">
        <title>Complete genome of a new Firmicutes species belonging to the dominant human colonic microbiota ('Ruminococcus bicirculans') reveals two chromosomes and a selective capacity to utilize plant glucans.</title>
        <authorList>
            <consortium name="NISC Comparative Sequencing Program"/>
            <person name="Wegmann U."/>
            <person name="Louis P."/>
            <person name="Goesmann A."/>
            <person name="Henrissat B."/>
            <person name="Duncan S.H."/>
            <person name="Flint H.J."/>
        </authorList>
    </citation>
    <scope>NUCLEOTIDE SEQUENCE</scope>
    <source>
        <strain evidence="5">CGMCC 1.18437</strain>
    </source>
</reference>
<dbReference type="EMBL" id="BNAJ01000002">
    <property type="protein sequence ID" value="GHF37131.1"/>
    <property type="molecule type" value="Genomic_DNA"/>
</dbReference>
<accession>A0A7W8KCP7</accession>
<comment type="caution">
    <text evidence="6">The sequence shown here is derived from an EMBL/GenBank/DDBJ whole genome shotgun (WGS) entry which is preliminary data.</text>
</comment>
<protein>
    <submittedName>
        <fullName evidence="6">Transketolase</fullName>
        <ecNumber evidence="6">2.2.1.1</ecNumber>
    </submittedName>
</protein>
<dbReference type="GO" id="GO:0004802">
    <property type="term" value="F:transketolase activity"/>
    <property type="evidence" value="ECO:0007669"/>
    <property type="project" value="UniProtKB-EC"/>
</dbReference>
<evidence type="ECO:0000313" key="5">
    <source>
        <dbReference type="EMBL" id="GHF37131.1"/>
    </source>
</evidence>
<keyword evidence="8" id="KW-1185">Reference proteome</keyword>
<dbReference type="Pfam" id="PF00456">
    <property type="entry name" value="Transketolase_N"/>
    <property type="match status" value="1"/>
</dbReference>
<dbReference type="RefSeq" id="WP_184110043.1">
    <property type="nucleotide sequence ID" value="NZ_BNAJ01000002.1"/>
</dbReference>
<evidence type="ECO:0000259" key="4">
    <source>
        <dbReference type="Pfam" id="PF00456"/>
    </source>
</evidence>
<dbReference type="Gene3D" id="3.40.50.970">
    <property type="match status" value="1"/>
</dbReference>
<evidence type="ECO:0000313" key="6">
    <source>
        <dbReference type="EMBL" id="MBB5375777.1"/>
    </source>
</evidence>
<dbReference type="PANTHER" id="PTHR47514">
    <property type="entry name" value="TRANSKETOLASE N-TERMINAL SECTION-RELATED"/>
    <property type="match status" value="1"/>
</dbReference>
<evidence type="ECO:0000256" key="2">
    <source>
        <dbReference type="ARBA" id="ARBA00007131"/>
    </source>
</evidence>
<dbReference type="SUPFAM" id="SSF52518">
    <property type="entry name" value="Thiamin diphosphate-binding fold (THDP-binding)"/>
    <property type="match status" value="1"/>
</dbReference>
<reference evidence="6 7" key="3">
    <citation type="submission" date="2020-08" db="EMBL/GenBank/DDBJ databases">
        <title>Genomic Encyclopedia of Type Strains, Phase IV (KMG-IV): sequencing the most valuable type-strain genomes for metagenomic binning, comparative biology and taxonomic classification.</title>
        <authorList>
            <person name="Goeker M."/>
        </authorList>
    </citation>
    <scope>NUCLEOTIDE SEQUENCE [LARGE SCALE GENOMIC DNA]</scope>
    <source>
        <strain evidence="6 7">DSM 27521</strain>
    </source>
</reference>
<dbReference type="InterPro" id="IPR029061">
    <property type="entry name" value="THDP-binding"/>
</dbReference>
<dbReference type="AlphaFoldDB" id="A0A7W8KCP7"/>
<dbReference type="PANTHER" id="PTHR47514:SF1">
    <property type="entry name" value="TRANSKETOLASE N-TERMINAL SECTION-RELATED"/>
    <property type="match status" value="1"/>
</dbReference>
<keyword evidence="3" id="KW-0786">Thiamine pyrophosphate</keyword>
<evidence type="ECO:0000256" key="1">
    <source>
        <dbReference type="ARBA" id="ARBA00001964"/>
    </source>
</evidence>
<evidence type="ECO:0000313" key="8">
    <source>
        <dbReference type="Proteomes" id="UP000619376"/>
    </source>
</evidence>
<dbReference type="EC" id="2.2.1.1" evidence="6"/>
<dbReference type="Proteomes" id="UP000539473">
    <property type="component" value="Unassembled WGS sequence"/>
</dbReference>
<dbReference type="InterPro" id="IPR005474">
    <property type="entry name" value="Transketolase_N"/>
</dbReference>
<keyword evidence="6" id="KW-0808">Transferase</keyword>
<dbReference type="Proteomes" id="UP000619376">
    <property type="component" value="Unassembled WGS sequence"/>
</dbReference>
<dbReference type="CDD" id="cd02012">
    <property type="entry name" value="TPP_TK"/>
    <property type="match status" value="1"/>
</dbReference>
<evidence type="ECO:0000313" key="7">
    <source>
        <dbReference type="Proteomes" id="UP000539473"/>
    </source>
</evidence>
<reference evidence="8" key="2">
    <citation type="journal article" date="2019" name="Int. J. Syst. Evol. Microbiol.">
        <title>The Global Catalogue of Microorganisms (GCM) 10K type strain sequencing project: providing services to taxonomists for standard genome sequencing and annotation.</title>
        <authorList>
            <consortium name="The Broad Institute Genomics Platform"/>
            <consortium name="The Broad Institute Genome Sequencing Center for Infectious Disease"/>
            <person name="Wu L."/>
            <person name="Ma J."/>
        </authorList>
    </citation>
    <scope>NUCLEOTIDE SEQUENCE [LARGE SCALE GENOMIC DNA]</scope>
    <source>
        <strain evidence="8">CGMCC 1.18437</strain>
    </source>
</reference>